<dbReference type="InParanoid" id="Q6CU68"/>
<dbReference type="FunFam" id="3.20.20.80:FF:000032">
    <property type="entry name" value="1,3-beta-glucanosyltransferase"/>
    <property type="match status" value="1"/>
</dbReference>
<evidence type="ECO:0000256" key="7">
    <source>
        <dbReference type="ARBA" id="ARBA00023136"/>
    </source>
</evidence>
<dbReference type="GO" id="GO:0009277">
    <property type="term" value="C:fungal-type cell wall"/>
    <property type="evidence" value="ECO:0007669"/>
    <property type="project" value="UniProtKB-ARBA"/>
</dbReference>
<evidence type="ECO:0000256" key="5">
    <source>
        <dbReference type="ARBA" id="ARBA00022679"/>
    </source>
</evidence>
<feature type="compositionally biased region" description="Low complexity" evidence="13">
    <location>
        <begin position="449"/>
        <end position="474"/>
    </location>
</feature>
<dbReference type="PANTHER" id="PTHR31468:SF4">
    <property type="entry name" value="1,3-BETA-GLUCANOSYLTRANSFERASE GAS3-RELATED"/>
    <property type="match status" value="1"/>
</dbReference>
<dbReference type="Gene3D" id="3.20.20.80">
    <property type="entry name" value="Glycosidases"/>
    <property type="match status" value="1"/>
</dbReference>
<evidence type="ECO:0000256" key="4">
    <source>
        <dbReference type="ARBA" id="ARBA00022622"/>
    </source>
</evidence>
<dbReference type="CAZy" id="GH72">
    <property type="family name" value="Glycoside Hydrolase Family 72"/>
</dbReference>
<keyword evidence="4 12" id="KW-0336">GPI-anchor</keyword>
<dbReference type="EC" id="2.4.1.-" evidence="12"/>
<dbReference type="EMBL" id="CR382123">
    <property type="protein sequence ID" value="CAH01372.1"/>
    <property type="molecule type" value="Genomic_DNA"/>
</dbReference>
<dbReference type="HOGENOM" id="CLU_021855_1_2_1"/>
<dbReference type="InterPro" id="IPR004886">
    <property type="entry name" value="Glucanosyltransferase"/>
</dbReference>
<dbReference type="AlphaFoldDB" id="Q6CU68"/>
<gene>
    <name evidence="14" type="ORF">KLLA0_C07238g</name>
</gene>
<evidence type="ECO:0000256" key="11">
    <source>
        <dbReference type="ARBA" id="ARBA00023316"/>
    </source>
</evidence>
<organism evidence="14 15">
    <name type="scientific">Kluyveromyces lactis (strain ATCC 8585 / CBS 2359 / DSM 70799 / NBRC 1267 / NRRL Y-1140 / WM37)</name>
    <name type="common">Yeast</name>
    <name type="synonym">Candida sphaerica</name>
    <dbReference type="NCBI Taxonomy" id="284590"/>
    <lineage>
        <taxon>Eukaryota</taxon>
        <taxon>Fungi</taxon>
        <taxon>Dikarya</taxon>
        <taxon>Ascomycota</taxon>
        <taxon>Saccharomycotina</taxon>
        <taxon>Saccharomycetes</taxon>
        <taxon>Saccharomycetales</taxon>
        <taxon>Saccharomycetaceae</taxon>
        <taxon>Kluyveromyces</taxon>
    </lineage>
</organism>
<evidence type="ECO:0000256" key="2">
    <source>
        <dbReference type="ARBA" id="ARBA00004589"/>
    </source>
</evidence>
<dbReference type="KEGG" id="kla:KLLA0_C07238g"/>
<evidence type="ECO:0000256" key="3">
    <source>
        <dbReference type="ARBA" id="ARBA00007528"/>
    </source>
</evidence>
<dbReference type="PANTHER" id="PTHR31468">
    <property type="entry name" value="1,3-BETA-GLUCANOSYLTRANSFERASE GAS1"/>
    <property type="match status" value="1"/>
</dbReference>
<dbReference type="GO" id="GO:0005886">
    <property type="term" value="C:plasma membrane"/>
    <property type="evidence" value="ECO:0007669"/>
    <property type="project" value="UniProtKB-SubCell"/>
</dbReference>
<comment type="function">
    <text evidence="12">Splits internally a 1,3-beta-glucan molecule and transfers the newly generated reducing end (the donor) to the non-reducing end of another 1,3-beta-glucan molecule (the acceptor) forming a 1,3-beta linkage, resulting in the elongation of 1,3-beta-glucan chains in the cell wall.</text>
</comment>
<keyword evidence="15" id="KW-1185">Reference proteome</keyword>
<evidence type="ECO:0000313" key="14">
    <source>
        <dbReference type="EMBL" id="CAH01372.1"/>
    </source>
</evidence>
<evidence type="ECO:0000256" key="12">
    <source>
        <dbReference type="RuleBase" id="RU361209"/>
    </source>
</evidence>
<evidence type="ECO:0000256" key="9">
    <source>
        <dbReference type="ARBA" id="ARBA00023180"/>
    </source>
</evidence>
<dbReference type="GO" id="GO:0031505">
    <property type="term" value="P:fungal-type cell wall organization"/>
    <property type="evidence" value="ECO:0007669"/>
    <property type="project" value="TreeGrafter"/>
</dbReference>
<evidence type="ECO:0000313" key="15">
    <source>
        <dbReference type="Proteomes" id="UP000000598"/>
    </source>
</evidence>
<name>Q6CU68_KLULA</name>
<dbReference type="SUPFAM" id="SSF51445">
    <property type="entry name" value="(Trans)glycosidases"/>
    <property type="match status" value="1"/>
</dbReference>
<dbReference type="GO" id="GO:0016740">
    <property type="term" value="F:transferase activity"/>
    <property type="evidence" value="ECO:0007669"/>
    <property type="project" value="UniProtKB-KW"/>
</dbReference>
<dbReference type="eggNOG" id="ENOG502QRZZ">
    <property type="taxonomic scope" value="Eukaryota"/>
</dbReference>
<keyword evidence="9" id="KW-0325">Glycoprotein</keyword>
<feature type="chain" id="PRO_5005143941" description="1,3-beta-glucanosyltransferase" evidence="12">
    <location>
        <begin position="20"/>
        <end position="499"/>
    </location>
</feature>
<dbReference type="Pfam" id="PF03198">
    <property type="entry name" value="Glyco_hydro_72"/>
    <property type="match status" value="1"/>
</dbReference>
<comment type="similarity">
    <text evidence="3 12">Belongs to the glycosyl hydrolase 72 family.</text>
</comment>
<feature type="region of interest" description="Disordered" evidence="13">
    <location>
        <begin position="449"/>
        <end position="475"/>
    </location>
</feature>
<dbReference type="InterPro" id="IPR017853">
    <property type="entry name" value="GH"/>
</dbReference>
<keyword evidence="8" id="KW-1015">Disulfide bond</keyword>
<evidence type="ECO:0000256" key="1">
    <source>
        <dbReference type="ARBA" id="ARBA00004196"/>
    </source>
</evidence>
<dbReference type="FunCoup" id="Q6CU68">
    <property type="interactions" value="99"/>
</dbReference>
<keyword evidence="11" id="KW-0961">Cell wall biogenesis/degradation</keyword>
<protein>
    <recommendedName>
        <fullName evidence="12">1,3-beta-glucanosyltransferase</fullName>
        <ecNumber evidence="12">2.4.1.-</ecNumber>
    </recommendedName>
</protein>
<keyword evidence="5 12" id="KW-0808">Transferase</keyword>
<dbReference type="GO" id="GO:0098552">
    <property type="term" value="C:side of membrane"/>
    <property type="evidence" value="ECO:0007669"/>
    <property type="project" value="UniProtKB-KW"/>
</dbReference>
<evidence type="ECO:0000256" key="6">
    <source>
        <dbReference type="ARBA" id="ARBA00022729"/>
    </source>
</evidence>
<proteinExistence type="inferred from homology"/>
<reference evidence="14 15" key="1">
    <citation type="journal article" date="2004" name="Nature">
        <title>Genome evolution in yeasts.</title>
        <authorList>
            <consortium name="Genolevures"/>
            <person name="Dujon B."/>
            <person name="Sherman D."/>
            <person name="Fischer G."/>
            <person name="Durrens P."/>
            <person name="Casaregola S."/>
            <person name="Lafontaine I."/>
            <person name="de Montigny J."/>
            <person name="Marck C."/>
            <person name="Neuveglise C."/>
            <person name="Talla E."/>
            <person name="Goffard N."/>
            <person name="Frangeul L."/>
            <person name="Aigle M."/>
            <person name="Anthouard V."/>
            <person name="Babour A."/>
            <person name="Barbe V."/>
            <person name="Barnay S."/>
            <person name="Blanchin S."/>
            <person name="Beckerich J.M."/>
            <person name="Beyne E."/>
            <person name="Bleykasten C."/>
            <person name="Boisrame A."/>
            <person name="Boyer J."/>
            <person name="Cattolico L."/>
            <person name="Confanioleri F."/>
            <person name="de Daruvar A."/>
            <person name="Despons L."/>
            <person name="Fabre E."/>
            <person name="Fairhead C."/>
            <person name="Ferry-Dumazet H."/>
            <person name="Groppi A."/>
            <person name="Hantraye F."/>
            <person name="Hennequin C."/>
            <person name="Jauniaux N."/>
            <person name="Joyet P."/>
            <person name="Kachouri R."/>
            <person name="Kerrest A."/>
            <person name="Koszul R."/>
            <person name="Lemaire M."/>
            <person name="Lesur I."/>
            <person name="Ma L."/>
            <person name="Muller H."/>
            <person name="Nicaud J.M."/>
            <person name="Nikolski M."/>
            <person name="Oztas S."/>
            <person name="Ozier-Kalogeropoulos O."/>
            <person name="Pellenz S."/>
            <person name="Potier S."/>
            <person name="Richard G.F."/>
            <person name="Straub M.L."/>
            <person name="Suleau A."/>
            <person name="Swennene D."/>
            <person name="Tekaia F."/>
            <person name="Wesolowski-Louvel M."/>
            <person name="Westhof E."/>
            <person name="Wirth B."/>
            <person name="Zeniou-Meyer M."/>
            <person name="Zivanovic I."/>
            <person name="Bolotin-Fukuhara M."/>
            <person name="Thierry A."/>
            <person name="Bouchier C."/>
            <person name="Caudron B."/>
            <person name="Scarpelli C."/>
            <person name="Gaillardin C."/>
            <person name="Weissenbach J."/>
            <person name="Wincker P."/>
            <person name="Souciet J.L."/>
        </authorList>
    </citation>
    <scope>NUCLEOTIDE SEQUENCE [LARGE SCALE GENOMIC DNA]</scope>
    <source>
        <strain evidence="15">ATCC 8585 / CBS 2359 / DSM 70799 / NBRC 1267 / NRRL Y-1140 / WM37</strain>
    </source>
</reference>
<dbReference type="OMA" id="HDKCMTI"/>
<feature type="signal peptide" evidence="12">
    <location>
        <begin position="1"/>
        <end position="19"/>
    </location>
</feature>
<evidence type="ECO:0000256" key="8">
    <source>
        <dbReference type="ARBA" id="ARBA00023157"/>
    </source>
</evidence>
<keyword evidence="10 12" id="KW-0449">Lipoprotein</keyword>
<sequence>MVLPSILLSALISSSLVDALLPIHTKGGRFIQPSSPKNDASDNTVFFVRGIDYQPGGSSSYSSKSGKDALTDEELCARDAFVFQQLGINTIRIYSLNPDLNHDKCMTILNNAGIYVILDVNSGEWGESLNRADPSGSYKDYYLERVFKFIEAFKNYPNVIGFFSGNEIINDDEDYAEIDPPYIRAVQRDMKQYIEKHSNRSIPVGYSAADNVDLRVATYDYLQCNSLNGSRVDEALQTSRSDFYGLNTYEWCSGISDWTSSGYDKLESSFKNGSIPAIFSEFGCITAGERSFDEVSEGLYDGLLDTFSGGLVYEYSEEANNYGLVKIDDDGNIEFKDDFENLKSQYEKLDLPTIKESDVEDVEVLTCDASKIKDENSKFGTNDFEIPDQPSEITDLIKNGVEVENAGKILTDYDAPTTFNYTIKDAQGKVVDATITYPASNTVNELSATATSSSSSSSSSTSASSTTSSSSKSSGGAIGTFQMNTGLLTVVAGVISALL</sequence>
<keyword evidence="6 12" id="KW-0732">Signal</keyword>
<comment type="subcellular location">
    <subcellularLocation>
        <location evidence="1">Cell envelope</location>
    </subcellularLocation>
    <subcellularLocation>
        <location evidence="12">Cell membrane</location>
        <topology evidence="12">Lipid-anchor</topology>
        <topology evidence="12">GPI-anchor</topology>
    </subcellularLocation>
    <subcellularLocation>
        <location evidence="2">Membrane</location>
        <topology evidence="2">Lipid-anchor</topology>
        <topology evidence="2">GPI-anchor</topology>
    </subcellularLocation>
</comment>
<dbReference type="Proteomes" id="UP000000598">
    <property type="component" value="Chromosome C"/>
</dbReference>
<dbReference type="PaxDb" id="284590-Q6CU68"/>
<accession>Q6CU68</accession>
<dbReference type="GO" id="GO:0071970">
    <property type="term" value="P:fungal-type cell wall (1-&gt;3)-beta-D-glucan biosynthetic process"/>
    <property type="evidence" value="ECO:0007669"/>
    <property type="project" value="TreeGrafter"/>
</dbReference>
<keyword evidence="7 12" id="KW-0472">Membrane</keyword>
<evidence type="ECO:0000256" key="13">
    <source>
        <dbReference type="SAM" id="MobiDB-lite"/>
    </source>
</evidence>
<evidence type="ECO:0000256" key="10">
    <source>
        <dbReference type="ARBA" id="ARBA00023288"/>
    </source>
</evidence>